<proteinExistence type="inferred from homology"/>
<dbReference type="AlphaFoldDB" id="A0A163UKU3"/>
<dbReference type="GO" id="GO:0097367">
    <property type="term" value="F:carbohydrate derivative binding"/>
    <property type="evidence" value="ECO:0007669"/>
    <property type="project" value="InterPro"/>
</dbReference>
<dbReference type="NCBIfam" id="TIGR03127">
    <property type="entry name" value="RuMP_HxlB"/>
    <property type="match status" value="1"/>
</dbReference>
<evidence type="ECO:0000259" key="2">
    <source>
        <dbReference type="PROSITE" id="PS51464"/>
    </source>
</evidence>
<reference evidence="4" key="1">
    <citation type="submission" date="2016-01" db="EMBL/GenBank/DDBJ databases">
        <title>Draft genome of Chromobacterium sp. F49.</title>
        <authorList>
            <person name="Hong K.W."/>
        </authorList>
    </citation>
    <scope>NUCLEOTIDE SEQUENCE [LARGE SCALE GENOMIC DNA]</scope>
    <source>
        <strain evidence="4">M63</strain>
    </source>
</reference>
<keyword evidence="4" id="KW-1185">Reference proteome</keyword>
<dbReference type="PROSITE" id="PS51464">
    <property type="entry name" value="SIS"/>
    <property type="match status" value="1"/>
</dbReference>
<dbReference type="InterPro" id="IPR017552">
    <property type="entry name" value="PHI/rmpB"/>
</dbReference>
<evidence type="ECO:0000313" key="3">
    <source>
        <dbReference type="EMBL" id="KZE73466.1"/>
    </source>
</evidence>
<dbReference type="GO" id="GO:0016853">
    <property type="term" value="F:isomerase activity"/>
    <property type="evidence" value="ECO:0007669"/>
    <property type="project" value="UniProtKB-KW"/>
</dbReference>
<comment type="caution">
    <text evidence="3">The sequence shown here is derived from an EMBL/GenBank/DDBJ whole genome shotgun (WGS) entry which is preliminary data.</text>
</comment>
<dbReference type="STRING" id="1007103.GCA_000213315_06491"/>
<sequence length="187" mass="19890">MAMETIKYASEIVKELHRSVERIVEEEAETLADIILQSNKVFVAGAGRSGLMGRAFAMRLMHTGINAYVVGETITPGIGKDDVLIIGTGSGETRSLIPMAQKAKGLGASVVAVTIAPESAIGSLADALVKLPGSPKDQASGGHTTIQPMASLFEQTLLVFYDAVILRMMDKTGLDSDRMYGRHANLE</sequence>
<organism evidence="3 4">
    <name type="scientific">Paenibacillus elgii</name>
    <dbReference type="NCBI Taxonomy" id="189691"/>
    <lineage>
        <taxon>Bacteria</taxon>
        <taxon>Bacillati</taxon>
        <taxon>Bacillota</taxon>
        <taxon>Bacilli</taxon>
        <taxon>Bacillales</taxon>
        <taxon>Paenibacillaceae</taxon>
        <taxon>Paenibacillus</taxon>
    </lineage>
</organism>
<dbReference type="PANTHER" id="PTHR43443">
    <property type="entry name" value="3-HEXULOSE-6-PHOSPHATE ISOMERASE"/>
    <property type="match status" value="1"/>
</dbReference>
<dbReference type="CDD" id="cd05005">
    <property type="entry name" value="SIS_PHI"/>
    <property type="match status" value="1"/>
</dbReference>
<dbReference type="Proteomes" id="UP000076563">
    <property type="component" value="Unassembled WGS sequence"/>
</dbReference>
<dbReference type="InterPro" id="IPR001347">
    <property type="entry name" value="SIS_dom"/>
</dbReference>
<dbReference type="eggNOG" id="COG0794">
    <property type="taxonomic scope" value="Bacteria"/>
</dbReference>
<dbReference type="PANTHER" id="PTHR43443:SF1">
    <property type="entry name" value="3-HEXULOSE-6-PHOSPHATE ISOMERASE"/>
    <property type="match status" value="1"/>
</dbReference>
<name>A0A163UKU3_9BACL</name>
<dbReference type="GO" id="GO:1901135">
    <property type="term" value="P:carbohydrate derivative metabolic process"/>
    <property type="evidence" value="ECO:0007669"/>
    <property type="project" value="InterPro"/>
</dbReference>
<dbReference type="Pfam" id="PF01380">
    <property type="entry name" value="SIS"/>
    <property type="match status" value="1"/>
</dbReference>
<gene>
    <name evidence="3" type="ORF">AV654_32150</name>
</gene>
<protein>
    <submittedName>
        <fullName evidence="3">6-phospho 3-hexuloisomerase</fullName>
    </submittedName>
</protein>
<dbReference type="SUPFAM" id="SSF53697">
    <property type="entry name" value="SIS domain"/>
    <property type="match status" value="1"/>
</dbReference>
<dbReference type="Gene3D" id="3.40.50.10490">
    <property type="entry name" value="Glucose-6-phosphate isomerase like protein, domain 1"/>
    <property type="match status" value="1"/>
</dbReference>
<dbReference type="InterPro" id="IPR046348">
    <property type="entry name" value="SIS_dom_sf"/>
</dbReference>
<accession>A0A163UKU3</accession>
<dbReference type="EMBL" id="LQRA01000091">
    <property type="protein sequence ID" value="KZE73466.1"/>
    <property type="molecule type" value="Genomic_DNA"/>
</dbReference>
<keyword evidence="3" id="KW-0413">Isomerase</keyword>
<feature type="domain" description="SIS" evidence="2">
    <location>
        <begin position="31"/>
        <end position="174"/>
    </location>
</feature>
<evidence type="ECO:0000313" key="4">
    <source>
        <dbReference type="Proteomes" id="UP000076563"/>
    </source>
</evidence>
<dbReference type="OrthoDB" id="9797832at2"/>
<evidence type="ECO:0000256" key="1">
    <source>
        <dbReference type="ARBA" id="ARBA00009235"/>
    </source>
</evidence>
<comment type="similarity">
    <text evidence="1">Belongs to the SIS family. PHI subfamily.</text>
</comment>